<dbReference type="RefSeq" id="WP_302723494.1">
    <property type="nucleotide sequence ID" value="NZ_JAULRU010000617.1"/>
</dbReference>
<dbReference type="EMBL" id="JAXAFO010000008">
    <property type="protein sequence ID" value="MDX6849003.1"/>
    <property type="molecule type" value="Genomic_DNA"/>
</dbReference>
<proteinExistence type="predicted"/>
<comment type="caution">
    <text evidence="2">The sequence shown here is derived from an EMBL/GenBank/DDBJ whole genome shotgun (WGS) entry which is preliminary data.</text>
</comment>
<evidence type="ECO:0000256" key="1">
    <source>
        <dbReference type="SAM" id="SignalP"/>
    </source>
</evidence>
<accession>A0ABU4RZG0</accession>
<feature type="chain" id="PRO_5045490001" evidence="1">
    <location>
        <begin position="22"/>
        <end position="399"/>
    </location>
</feature>
<evidence type="ECO:0000313" key="3">
    <source>
        <dbReference type="Proteomes" id="UP001273505"/>
    </source>
</evidence>
<protein>
    <submittedName>
        <fullName evidence="2">Uncharacterized protein</fullName>
    </submittedName>
</protein>
<reference evidence="2 3" key="1">
    <citation type="submission" date="2023-11" db="EMBL/GenBank/DDBJ databases">
        <title>Gilvimarinus fulvus sp. nov., isolated from the surface of Kelp.</title>
        <authorList>
            <person name="Sun Y.Y."/>
            <person name="Gong Y."/>
            <person name="Du Z.J."/>
        </authorList>
    </citation>
    <scope>NUCLEOTIDE SEQUENCE [LARGE SCALE GENOMIC DNA]</scope>
    <source>
        <strain evidence="2 3">SDUM040013</strain>
    </source>
</reference>
<organism evidence="2 3">
    <name type="scientific">Gilvimarinus gilvus</name>
    <dbReference type="NCBI Taxonomy" id="3058038"/>
    <lineage>
        <taxon>Bacteria</taxon>
        <taxon>Pseudomonadati</taxon>
        <taxon>Pseudomonadota</taxon>
        <taxon>Gammaproteobacteria</taxon>
        <taxon>Cellvibrionales</taxon>
        <taxon>Cellvibrionaceae</taxon>
        <taxon>Gilvimarinus</taxon>
    </lineage>
</organism>
<keyword evidence="3" id="KW-1185">Reference proteome</keyword>
<gene>
    <name evidence="2" type="ORF">SCD92_06500</name>
</gene>
<name>A0ABU4RZG0_9GAMM</name>
<dbReference type="Proteomes" id="UP001273505">
    <property type="component" value="Unassembled WGS sequence"/>
</dbReference>
<sequence>MMLRRTLLCAIISLWSAGTLADAVLTPVYGDGALVGFNSIDPPHAASSDDGNPGATLGEQRRWAFERALEFWERRLDSNVVIEVAAQMTDKACDEFSAILGSAGPRSVSRDWAAGPGGSAPSEANTWYSIALANRIANEDLIPGTPDITSEFNKKIDESTSCLGSNTWYYALGEAPPGTTSFFATALHEIGHGIGVLTFVDKASGARFSDRDDIYMKFLEDHSTGKLWSEMNDTERMNSAIDTSDLHWVGANVTAALGSLTGGVSGGHAQMYAPDPVQGGSSVSHWDTAIQTADGNHELMEPSATGSEKLLLTGEMLQDMGWNDVVANNCTFASSRQTLSSIYTGTNEHEACISVTYDGAVIISGDTSATAGREVVLQNDFTVEQGATFSVEIDPDIGL</sequence>
<keyword evidence="1" id="KW-0732">Signal</keyword>
<feature type="signal peptide" evidence="1">
    <location>
        <begin position="1"/>
        <end position="21"/>
    </location>
</feature>
<evidence type="ECO:0000313" key="2">
    <source>
        <dbReference type="EMBL" id="MDX6849003.1"/>
    </source>
</evidence>